<dbReference type="InterPro" id="IPR036264">
    <property type="entry name" value="Bact_exopeptidase_dim_dom"/>
</dbReference>
<dbReference type="Pfam" id="PF07687">
    <property type="entry name" value="M20_dimer"/>
    <property type="match status" value="1"/>
</dbReference>
<dbReference type="RefSeq" id="WP_089861081.1">
    <property type="nucleotide sequence ID" value="NZ_FOTI01000014.1"/>
</dbReference>
<dbReference type="GO" id="GO:0071713">
    <property type="term" value="F:para-aminobenzoyl-glutamate hydrolase activity"/>
    <property type="evidence" value="ECO:0007669"/>
    <property type="project" value="TreeGrafter"/>
</dbReference>
<dbReference type="InterPro" id="IPR011650">
    <property type="entry name" value="Peptidase_M20_dimer"/>
</dbReference>
<dbReference type="InterPro" id="IPR002933">
    <property type="entry name" value="Peptidase_M20"/>
</dbReference>
<dbReference type="InterPro" id="IPR017144">
    <property type="entry name" value="Xaa-Arg_dipeptidase"/>
</dbReference>
<dbReference type="AlphaFoldDB" id="A0A1I4I0A9"/>
<keyword evidence="4" id="KW-1185">Reference proteome</keyword>
<evidence type="ECO:0000256" key="1">
    <source>
        <dbReference type="PIRNR" id="PIRNR037226"/>
    </source>
</evidence>
<dbReference type="PANTHER" id="PTHR30575">
    <property type="entry name" value="PEPTIDASE M20"/>
    <property type="match status" value="1"/>
</dbReference>
<dbReference type="STRING" id="29563.SAMN02983006_01238"/>
<dbReference type="PIRSF" id="PIRSF037226">
    <property type="entry name" value="Amidohydrolase_ACY1L2_prd"/>
    <property type="match status" value="1"/>
</dbReference>
<evidence type="ECO:0000313" key="4">
    <source>
        <dbReference type="Proteomes" id="UP000199006"/>
    </source>
</evidence>
<dbReference type="CDD" id="cd05672">
    <property type="entry name" value="M20_ACY1L2-like"/>
    <property type="match status" value="1"/>
</dbReference>
<dbReference type="EMBL" id="FOTI01000014">
    <property type="protein sequence ID" value="SFL47610.1"/>
    <property type="molecule type" value="Genomic_DNA"/>
</dbReference>
<dbReference type="GO" id="GO:0005737">
    <property type="term" value="C:cytoplasm"/>
    <property type="evidence" value="ECO:0007669"/>
    <property type="project" value="TreeGrafter"/>
</dbReference>
<dbReference type="GO" id="GO:0046657">
    <property type="term" value="P:folic acid catabolic process"/>
    <property type="evidence" value="ECO:0007669"/>
    <property type="project" value="TreeGrafter"/>
</dbReference>
<dbReference type="GO" id="GO:0016805">
    <property type="term" value="F:dipeptidase activity"/>
    <property type="evidence" value="ECO:0007669"/>
    <property type="project" value="InterPro"/>
</dbReference>
<feature type="domain" description="Peptidase M20 dimerisation" evidence="2">
    <location>
        <begin position="180"/>
        <end position="269"/>
    </location>
</feature>
<evidence type="ECO:0000313" key="3">
    <source>
        <dbReference type="EMBL" id="SFL47610.1"/>
    </source>
</evidence>
<dbReference type="NCBIfam" id="TIGR01891">
    <property type="entry name" value="amidohydrolases"/>
    <property type="match status" value="1"/>
</dbReference>
<organism evidence="3 4">
    <name type="scientific">Halanaerobium salsuginis</name>
    <dbReference type="NCBI Taxonomy" id="29563"/>
    <lineage>
        <taxon>Bacteria</taxon>
        <taxon>Bacillati</taxon>
        <taxon>Bacillota</taxon>
        <taxon>Clostridia</taxon>
        <taxon>Halanaerobiales</taxon>
        <taxon>Halanaerobiaceae</taxon>
        <taxon>Halanaerobium</taxon>
    </lineage>
</organism>
<accession>A0A1I4I0A9</accession>
<dbReference type="PANTHER" id="PTHR30575:SF0">
    <property type="entry name" value="XAA-ARG DIPEPTIDASE"/>
    <property type="match status" value="1"/>
</dbReference>
<keyword evidence="3" id="KW-0378">Hydrolase</keyword>
<evidence type="ECO:0000259" key="2">
    <source>
        <dbReference type="Pfam" id="PF07687"/>
    </source>
</evidence>
<dbReference type="OrthoDB" id="9781032at2"/>
<dbReference type="Gene3D" id="3.40.630.10">
    <property type="entry name" value="Zn peptidases"/>
    <property type="match status" value="1"/>
</dbReference>
<dbReference type="InterPro" id="IPR017439">
    <property type="entry name" value="Amidohydrolase"/>
</dbReference>
<dbReference type="InterPro" id="IPR052030">
    <property type="entry name" value="Peptidase_M20/M20A_hydrolases"/>
</dbReference>
<dbReference type="Pfam" id="PF01546">
    <property type="entry name" value="Peptidase_M20"/>
    <property type="match status" value="1"/>
</dbReference>
<dbReference type="FunFam" id="3.30.70.360:FF:000004">
    <property type="entry name" value="Peptidase M20 domain-containing protein 2"/>
    <property type="match status" value="1"/>
</dbReference>
<dbReference type="SUPFAM" id="SSF53187">
    <property type="entry name" value="Zn-dependent exopeptidases"/>
    <property type="match status" value="1"/>
</dbReference>
<protein>
    <recommendedName>
        <fullName evidence="1">Peptidase M20 domain-containing protein 2</fullName>
    </recommendedName>
</protein>
<gene>
    <name evidence="3" type="ORF">SAMN02983006_01238</name>
</gene>
<proteinExistence type="inferred from homology"/>
<dbReference type="Proteomes" id="UP000199006">
    <property type="component" value="Unassembled WGS sequence"/>
</dbReference>
<dbReference type="Gene3D" id="3.30.70.360">
    <property type="match status" value="1"/>
</dbReference>
<name>A0A1I4I0A9_9FIRM</name>
<reference evidence="3 4" key="1">
    <citation type="submission" date="2016-10" db="EMBL/GenBank/DDBJ databases">
        <authorList>
            <person name="de Groot N.N."/>
        </authorList>
    </citation>
    <scope>NUCLEOTIDE SEQUENCE [LARGE SCALE GENOMIC DNA]</scope>
    <source>
        <strain evidence="3 4">ATCC 51327</strain>
    </source>
</reference>
<comment type="similarity">
    <text evidence="1">Belongs to the peptidase M20A family.</text>
</comment>
<dbReference type="SUPFAM" id="SSF55031">
    <property type="entry name" value="Bacterial exopeptidase dimerisation domain"/>
    <property type="match status" value="1"/>
</dbReference>
<sequence length="399" mass="43446">MKSRLSSQEEKLIQIILDLKQEITALSDFIAKNPELGYQEFKASNKLKKILAKNNFKIEENLAGIETAFRASYNFRPKINKAKTGLKIAFLCEYDALPEIGHGCGHNMIAAMSTGAGIALSKLKIEIGEIQVIGCPAEETGGAKVQLSQAGIFSDLDAVMLLHPADQNQVFATTLAIKAIQFNFHGKTAHAAAAPEKGVNALSAVIQLFNGLNALREHLRDDARLHGIISNGGEAANIVPDEAEAKFYFRARDKKYLMEIVEKAQNIAQGAALMTGCTLDYQEYENSNDNLKPNRLLADIFKEKMIAIGIKDIKGPEDHSGSSDMGNVSHIAPAIHPYIKLGDFTGHTRELRDATLSSQGHQVLIKGVQSLALTALALFNNPESAAAVRHEFEKQNSKA</sequence>